<dbReference type="PANTHER" id="PTHR13847">
    <property type="entry name" value="SARCOSINE DEHYDROGENASE-RELATED"/>
    <property type="match status" value="1"/>
</dbReference>
<dbReference type="Proteomes" id="UP000182658">
    <property type="component" value="Unassembled WGS sequence"/>
</dbReference>
<dbReference type="InterPro" id="IPR036188">
    <property type="entry name" value="FAD/NAD-bd_sf"/>
</dbReference>
<reference evidence="2 3" key="1">
    <citation type="submission" date="2016-10" db="EMBL/GenBank/DDBJ databases">
        <title>Draft genome sequence of Coniochaeta ligniaria NRRL30616, a lignocellulolytic fungus for bioabatement of inhibitors in plant biomass hydrolysates.</title>
        <authorList>
            <consortium name="DOE Joint Genome Institute"/>
            <person name="Jimenez D.J."/>
            <person name="Hector R.E."/>
            <person name="Riley R."/>
            <person name="Sun H."/>
            <person name="Grigoriev I.V."/>
            <person name="Van Elsas J.D."/>
            <person name="Nichols N.N."/>
        </authorList>
    </citation>
    <scope>NUCLEOTIDE SEQUENCE [LARGE SCALE GENOMIC DNA]</scope>
    <source>
        <strain evidence="2 3">NRRL 30616</strain>
    </source>
</reference>
<evidence type="ECO:0000313" key="2">
    <source>
        <dbReference type="EMBL" id="OIW24542.1"/>
    </source>
</evidence>
<protein>
    <submittedName>
        <fullName evidence="2">DAO-domain-containing protein</fullName>
    </submittedName>
</protein>
<sequence length="259" mass="28012">MGLARGLNLQTWTPATGLRKLEDGRWEVATPRGTVVAGKVVVATNGYTAAILDRFRGVIVPLRGQVTAQRPGSGMPFGGCLPTTYSFIYEGGYEYMATRPSGSLFAGDVVIGGGLGKAEDGGLEEYGTTDDTSVNPTISEYLRGALPRYFGSNWGEDSPEGRVRAEWTGIMGYSPDGYPFVGEMPGQEGLWISASFQGHGMVLCWKCAEALVEMMEGRDGEELGEWFPEVFRLTEERMGKRFQGRLHTIAPASKMEAAG</sequence>
<gene>
    <name evidence="2" type="ORF">CONLIGDRAFT_636714</name>
</gene>
<dbReference type="SUPFAM" id="SSF51905">
    <property type="entry name" value="FAD/NAD(P)-binding domain"/>
    <property type="match status" value="1"/>
</dbReference>
<name>A0A1J7IAQ9_9PEZI</name>
<dbReference type="GO" id="GO:0005737">
    <property type="term" value="C:cytoplasm"/>
    <property type="evidence" value="ECO:0007669"/>
    <property type="project" value="TreeGrafter"/>
</dbReference>
<proteinExistence type="predicted"/>
<evidence type="ECO:0000259" key="1">
    <source>
        <dbReference type="Pfam" id="PF01266"/>
    </source>
</evidence>
<dbReference type="OrthoDB" id="429143at2759"/>
<organism evidence="2 3">
    <name type="scientific">Coniochaeta ligniaria NRRL 30616</name>
    <dbReference type="NCBI Taxonomy" id="1408157"/>
    <lineage>
        <taxon>Eukaryota</taxon>
        <taxon>Fungi</taxon>
        <taxon>Dikarya</taxon>
        <taxon>Ascomycota</taxon>
        <taxon>Pezizomycotina</taxon>
        <taxon>Sordariomycetes</taxon>
        <taxon>Sordariomycetidae</taxon>
        <taxon>Coniochaetales</taxon>
        <taxon>Coniochaetaceae</taxon>
        <taxon>Coniochaeta</taxon>
    </lineage>
</organism>
<dbReference type="EMBL" id="KV875103">
    <property type="protein sequence ID" value="OIW24542.1"/>
    <property type="molecule type" value="Genomic_DNA"/>
</dbReference>
<dbReference type="PANTHER" id="PTHR13847:SF284">
    <property type="entry name" value="FAD DEPENDENT OXIDOREDUCTASE DOMAIN-CONTAINING PROTEIN"/>
    <property type="match status" value="1"/>
</dbReference>
<dbReference type="InterPro" id="IPR006076">
    <property type="entry name" value="FAD-dep_OxRdtase"/>
</dbReference>
<dbReference type="InParanoid" id="A0A1J7IAQ9"/>
<dbReference type="Gene3D" id="3.50.50.60">
    <property type="entry name" value="FAD/NAD(P)-binding domain"/>
    <property type="match status" value="1"/>
</dbReference>
<dbReference type="STRING" id="1408157.A0A1J7IAQ9"/>
<dbReference type="Gene3D" id="3.30.9.10">
    <property type="entry name" value="D-Amino Acid Oxidase, subunit A, domain 2"/>
    <property type="match status" value="1"/>
</dbReference>
<feature type="domain" description="FAD dependent oxidoreductase" evidence="1">
    <location>
        <begin position="4"/>
        <end position="214"/>
    </location>
</feature>
<dbReference type="AlphaFoldDB" id="A0A1J7IAQ9"/>
<evidence type="ECO:0000313" key="3">
    <source>
        <dbReference type="Proteomes" id="UP000182658"/>
    </source>
</evidence>
<keyword evidence="3" id="KW-1185">Reference proteome</keyword>
<dbReference type="Pfam" id="PF01266">
    <property type="entry name" value="DAO"/>
    <property type="match status" value="1"/>
</dbReference>
<accession>A0A1J7IAQ9</accession>